<dbReference type="InterPro" id="IPR050683">
    <property type="entry name" value="Bact_Polysacc_Export_ATP-bd"/>
</dbReference>
<evidence type="ECO:0000313" key="7">
    <source>
        <dbReference type="Proteomes" id="UP000185841"/>
    </source>
</evidence>
<dbReference type="PANTHER" id="PTHR46743:SF2">
    <property type="entry name" value="TEICHOIC ACIDS EXPORT ATP-BINDING PROTEIN TAGH"/>
    <property type="match status" value="1"/>
</dbReference>
<evidence type="ECO:0000313" key="6">
    <source>
        <dbReference type="EMBL" id="SIP88375.1"/>
    </source>
</evidence>
<organism evidence="6 7">
    <name type="scientific">Aquipseudomonas alcaligenes</name>
    <name type="common">Pseudomonas alcaligenes</name>
    <dbReference type="NCBI Taxonomy" id="43263"/>
    <lineage>
        <taxon>Bacteria</taxon>
        <taxon>Pseudomonadati</taxon>
        <taxon>Pseudomonadota</taxon>
        <taxon>Gammaproteobacteria</taxon>
        <taxon>Pseudomonadales</taxon>
        <taxon>Pseudomonadaceae</taxon>
        <taxon>Aquipseudomonas</taxon>
    </lineage>
</organism>
<dbReference type="InterPro" id="IPR017871">
    <property type="entry name" value="ABC_transporter-like_CS"/>
</dbReference>
<dbReference type="Pfam" id="PF00005">
    <property type="entry name" value="ABC_tran"/>
    <property type="match status" value="1"/>
</dbReference>
<dbReference type="InterPro" id="IPR027417">
    <property type="entry name" value="P-loop_NTPase"/>
</dbReference>
<protein>
    <submittedName>
        <fullName evidence="6">Lipopolysaccharide transport system ATP-binding protein</fullName>
    </submittedName>
</protein>
<dbReference type="GO" id="GO:0016887">
    <property type="term" value="F:ATP hydrolysis activity"/>
    <property type="evidence" value="ECO:0007669"/>
    <property type="project" value="InterPro"/>
</dbReference>
<keyword evidence="2" id="KW-0813">Transport</keyword>
<keyword evidence="3" id="KW-0547">Nucleotide-binding</keyword>
<dbReference type="InterPro" id="IPR003593">
    <property type="entry name" value="AAA+_ATPase"/>
</dbReference>
<evidence type="ECO:0000256" key="3">
    <source>
        <dbReference type="ARBA" id="ARBA00022741"/>
    </source>
</evidence>
<dbReference type="GO" id="GO:0140359">
    <property type="term" value="F:ABC-type transporter activity"/>
    <property type="evidence" value="ECO:0007669"/>
    <property type="project" value="InterPro"/>
</dbReference>
<dbReference type="Proteomes" id="UP000185841">
    <property type="component" value="Unassembled WGS sequence"/>
</dbReference>
<evidence type="ECO:0000256" key="4">
    <source>
        <dbReference type="ARBA" id="ARBA00022840"/>
    </source>
</evidence>
<dbReference type="InterPro" id="IPR003439">
    <property type="entry name" value="ABC_transporter-like_ATP-bd"/>
</dbReference>
<accession>A0A1N6N8I8</accession>
<dbReference type="PROSITE" id="PS00211">
    <property type="entry name" value="ABC_TRANSPORTER_1"/>
    <property type="match status" value="1"/>
</dbReference>
<keyword evidence="4 6" id="KW-0067">ATP-binding</keyword>
<dbReference type="RefSeq" id="WP_076423473.1">
    <property type="nucleotide sequence ID" value="NZ_FTMP01000001.1"/>
</dbReference>
<dbReference type="AlphaFoldDB" id="A0A1N6N8I8"/>
<dbReference type="Gene3D" id="3.40.50.300">
    <property type="entry name" value="P-loop containing nucleotide triphosphate hydrolases"/>
    <property type="match status" value="1"/>
</dbReference>
<reference evidence="6 7" key="1">
    <citation type="submission" date="2017-01" db="EMBL/GenBank/DDBJ databases">
        <authorList>
            <person name="Mah S.A."/>
            <person name="Swanson W.J."/>
            <person name="Moy G.W."/>
            <person name="Vacquier V.D."/>
        </authorList>
    </citation>
    <scope>NUCLEOTIDE SEQUENCE [LARGE SCALE GENOMIC DNA]</scope>
    <source>
        <strain evidence="6 7">RU36E</strain>
    </source>
</reference>
<dbReference type="CDD" id="cd03220">
    <property type="entry name" value="ABC_KpsT_Wzt"/>
    <property type="match status" value="1"/>
</dbReference>
<proteinExistence type="inferred from homology"/>
<name>A0A1N6N8I8_AQUAC</name>
<gene>
    <name evidence="6" type="ORF">SAMN05878282_101131</name>
</gene>
<dbReference type="GO" id="GO:0005524">
    <property type="term" value="F:ATP binding"/>
    <property type="evidence" value="ECO:0007669"/>
    <property type="project" value="UniProtKB-KW"/>
</dbReference>
<comment type="similarity">
    <text evidence="1">Belongs to the ABC transporter superfamily.</text>
</comment>
<dbReference type="InterPro" id="IPR015860">
    <property type="entry name" value="ABC_transpr_TagH-like"/>
</dbReference>
<dbReference type="SMART" id="SM00382">
    <property type="entry name" value="AAA"/>
    <property type="match status" value="1"/>
</dbReference>
<evidence type="ECO:0000256" key="1">
    <source>
        <dbReference type="ARBA" id="ARBA00005417"/>
    </source>
</evidence>
<dbReference type="EMBL" id="FTMP01000001">
    <property type="protein sequence ID" value="SIP88375.1"/>
    <property type="molecule type" value="Genomic_DNA"/>
</dbReference>
<dbReference type="GO" id="GO:0016020">
    <property type="term" value="C:membrane"/>
    <property type="evidence" value="ECO:0007669"/>
    <property type="project" value="InterPro"/>
</dbReference>
<evidence type="ECO:0000259" key="5">
    <source>
        <dbReference type="PROSITE" id="PS50893"/>
    </source>
</evidence>
<sequence>MNPRLLLQMQDVHLAYRQRRSLLRSSLHPVIRGVSLDIHAGQRLGIMGHNGAGKSTLLRLMAGIYEPDRGHVLNHGARVSLLSLQAGFDPRLNGWENALLSGVLMGMTPSQARARLEQIHDFCGLGAQMDDALGTYSSGMRARLGFAVALAMEVDLLLVDEVLAVGDEDFQRKCAQAIREAVERGCSLVLVSHSLPQLQTWTDSILAFQDGQLLPTDIPVYPK</sequence>
<dbReference type="PANTHER" id="PTHR46743">
    <property type="entry name" value="TEICHOIC ACIDS EXPORT ATP-BINDING PROTEIN TAGH"/>
    <property type="match status" value="1"/>
</dbReference>
<feature type="domain" description="ABC transporter" evidence="5">
    <location>
        <begin position="7"/>
        <end position="223"/>
    </location>
</feature>
<dbReference type="PROSITE" id="PS50893">
    <property type="entry name" value="ABC_TRANSPORTER_2"/>
    <property type="match status" value="1"/>
</dbReference>
<dbReference type="SUPFAM" id="SSF52540">
    <property type="entry name" value="P-loop containing nucleoside triphosphate hydrolases"/>
    <property type="match status" value="1"/>
</dbReference>
<evidence type="ECO:0000256" key="2">
    <source>
        <dbReference type="ARBA" id="ARBA00022448"/>
    </source>
</evidence>